<keyword evidence="4" id="KW-0472">Membrane</keyword>
<dbReference type="HOGENOM" id="CLU_665366_0_0_3"/>
<dbReference type="PROSITE" id="PS50005">
    <property type="entry name" value="TPR"/>
    <property type="match status" value="3"/>
</dbReference>
<dbReference type="Gene3D" id="1.25.40.10">
    <property type="entry name" value="Tetratricopeptide repeat domain"/>
    <property type="match status" value="1"/>
</dbReference>
<evidence type="ECO:0000256" key="3">
    <source>
        <dbReference type="PROSITE-ProRule" id="PRU00339"/>
    </source>
</evidence>
<dbReference type="SUPFAM" id="SSF48452">
    <property type="entry name" value="TPR-like"/>
    <property type="match status" value="1"/>
</dbReference>
<name>B2J5M5_NOSP7</name>
<gene>
    <name evidence="6" type="ordered locus">Npun_F5450</name>
</gene>
<keyword evidence="2 3" id="KW-0802">TPR repeat</keyword>
<keyword evidence="1" id="KW-0677">Repeat</keyword>
<evidence type="ECO:0000256" key="2">
    <source>
        <dbReference type="ARBA" id="ARBA00022803"/>
    </source>
</evidence>
<dbReference type="RefSeq" id="WP_012411703.1">
    <property type="nucleotide sequence ID" value="NC_010628.1"/>
</dbReference>
<dbReference type="AlphaFoldDB" id="B2J5M5"/>
<dbReference type="Pfam" id="PF13181">
    <property type="entry name" value="TPR_8"/>
    <property type="match status" value="1"/>
</dbReference>
<feature type="transmembrane region" description="Helical" evidence="4">
    <location>
        <begin position="70"/>
        <end position="92"/>
    </location>
</feature>
<evidence type="ECO:0000313" key="7">
    <source>
        <dbReference type="Proteomes" id="UP000001191"/>
    </source>
</evidence>
<dbReference type="PANTHER" id="PTHR44943">
    <property type="entry name" value="CELLULOSE SYNTHASE OPERON PROTEIN C"/>
    <property type="match status" value="1"/>
</dbReference>
<evidence type="ECO:0000313" key="6">
    <source>
        <dbReference type="EMBL" id="ACC83757.1"/>
    </source>
</evidence>
<feature type="signal peptide" evidence="5">
    <location>
        <begin position="1"/>
        <end position="23"/>
    </location>
</feature>
<dbReference type="InterPro" id="IPR011990">
    <property type="entry name" value="TPR-like_helical_dom_sf"/>
</dbReference>
<dbReference type="OrthoDB" id="439924at2"/>
<dbReference type="Pfam" id="PF00515">
    <property type="entry name" value="TPR_1"/>
    <property type="match status" value="1"/>
</dbReference>
<proteinExistence type="predicted"/>
<dbReference type="PANTHER" id="PTHR44943:SF4">
    <property type="entry name" value="TPR REPEAT-CONTAINING PROTEIN MJ0798"/>
    <property type="match status" value="1"/>
</dbReference>
<keyword evidence="5" id="KW-0732">Signal</keyword>
<evidence type="ECO:0000256" key="1">
    <source>
        <dbReference type="ARBA" id="ARBA00022737"/>
    </source>
</evidence>
<sequence>MKIKNRVGLAFSLVLLSASIATAQPKPTDLPNPTISTQQQDQLEKLQQEKEIRDRVQSEVDRAFGHSTTLLNILLIVLTFLPILAAAGVWLLRRSVVSELVTETKQQLETEVKTQLEKEVAAEVKKQTEDFKQELEILKSDFLGQLSQLNNLFLDAQNQKELILQQLSGLTPSPSLTQDYVHPEIQQKIQELTTQLEILKAGNTHLFFTANDYLKQGDALFFEGRYEDSLACYEQVIQREPNSFLAWINHGWALRRLGRYPKALLSYQKAIAIQSDNYIAWFGCGNSLRKLQRHDEAIASYERALELQPEFHWAWCHKARCHALKNDRDLAIESLTQAIKLRGDQHRELAKNNSDFDLIRADERFKKILAG</sequence>
<protein>
    <submittedName>
        <fullName evidence="6">Tetratricopeptide TPR_2 repeat protein</fullName>
    </submittedName>
</protein>
<dbReference type="EnsemblBacteria" id="ACC83757">
    <property type="protein sequence ID" value="ACC83757"/>
    <property type="gene ID" value="Npun_F5450"/>
</dbReference>
<dbReference type="InterPro" id="IPR019734">
    <property type="entry name" value="TPR_rpt"/>
</dbReference>
<dbReference type="Pfam" id="PF13432">
    <property type="entry name" value="TPR_16"/>
    <property type="match status" value="1"/>
</dbReference>
<feature type="repeat" description="TPR" evidence="3">
    <location>
        <begin position="210"/>
        <end position="243"/>
    </location>
</feature>
<accession>B2J5M5</accession>
<dbReference type="eggNOG" id="COG0457">
    <property type="taxonomic scope" value="Bacteria"/>
</dbReference>
<keyword evidence="4" id="KW-1133">Transmembrane helix</keyword>
<keyword evidence="7" id="KW-1185">Reference proteome</keyword>
<feature type="repeat" description="TPR" evidence="3">
    <location>
        <begin position="244"/>
        <end position="277"/>
    </location>
</feature>
<organism evidence="6 7">
    <name type="scientific">Nostoc punctiforme (strain ATCC 29133 / PCC 73102)</name>
    <dbReference type="NCBI Taxonomy" id="63737"/>
    <lineage>
        <taxon>Bacteria</taxon>
        <taxon>Bacillati</taxon>
        <taxon>Cyanobacteriota</taxon>
        <taxon>Cyanophyceae</taxon>
        <taxon>Nostocales</taxon>
        <taxon>Nostocaceae</taxon>
        <taxon>Nostoc</taxon>
    </lineage>
</organism>
<reference evidence="7" key="1">
    <citation type="submission" date="2008-04" db="EMBL/GenBank/DDBJ databases">
        <title>Complete sequence of chromosome of Nostoc punctiforme ATCC 29133.</title>
        <authorList>
            <consortium name="US DOE Joint Genome Institute"/>
            <person name="Copeland A."/>
            <person name="Lucas S."/>
            <person name="Lapidus A."/>
            <person name="Glavina del Rio T."/>
            <person name="Dalin E."/>
            <person name="Tice H."/>
            <person name="Pitluck S."/>
            <person name="Chain P."/>
            <person name="Malfatti S."/>
            <person name="Shin M."/>
            <person name="Vergez L."/>
            <person name="Schmutz J."/>
            <person name="Larimer F."/>
            <person name="Land M."/>
            <person name="Hauser L."/>
            <person name="Kyrpides N."/>
            <person name="Kim E."/>
            <person name="Meeks J.C."/>
            <person name="Elhai J."/>
            <person name="Campbell E.L."/>
            <person name="Thiel T."/>
            <person name="Longmire J."/>
            <person name="Potts M."/>
            <person name="Atlas R."/>
        </authorList>
    </citation>
    <scope>NUCLEOTIDE SEQUENCE [LARGE SCALE GENOMIC DNA]</scope>
    <source>
        <strain evidence="7">ATCC 29133 / PCC 73102</strain>
    </source>
</reference>
<dbReference type="NCBIfam" id="NF047558">
    <property type="entry name" value="TPR_END_plus"/>
    <property type="match status" value="1"/>
</dbReference>
<dbReference type="KEGG" id="npu:Npun_F5450"/>
<dbReference type="SMART" id="SM00028">
    <property type="entry name" value="TPR"/>
    <property type="match status" value="4"/>
</dbReference>
<dbReference type="STRING" id="63737.Npun_F5450"/>
<dbReference type="Proteomes" id="UP000001191">
    <property type="component" value="Chromosome"/>
</dbReference>
<dbReference type="PhylomeDB" id="B2J5M5"/>
<reference evidence="6 7" key="2">
    <citation type="journal article" date="2013" name="Plant Physiol.">
        <title>A Nostoc punctiforme Sugar Transporter Necessary to Establish a Cyanobacterium-Plant Symbiosis.</title>
        <authorList>
            <person name="Ekman M."/>
            <person name="Picossi S."/>
            <person name="Campbell E.L."/>
            <person name="Meeks J.C."/>
            <person name="Flores E."/>
        </authorList>
    </citation>
    <scope>NUCLEOTIDE SEQUENCE [LARGE SCALE GENOMIC DNA]</scope>
    <source>
        <strain evidence="7">ATCC 29133 / PCC 73102</strain>
    </source>
</reference>
<dbReference type="InterPro" id="IPR051685">
    <property type="entry name" value="Ycf3/AcsC/BcsC/TPR_MFPF"/>
</dbReference>
<dbReference type="EMBL" id="CP001037">
    <property type="protein sequence ID" value="ACC83757.1"/>
    <property type="molecule type" value="Genomic_DNA"/>
</dbReference>
<feature type="chain" id="PRO_5002779307" evidence="5">
    <location>
        <begin position="24"/>
        <end position="371"/>
    </location>
</feature>
<feature type="repeat" description="TPR" evidence="3">
    <location>
        <begin position="278"/>
        <end position="311"/>
    </location>
</feature>
<evidence type="ECO:0000256" key="5">
    <source>
        <dbReference type="SAM" id="SignalP"/>
    </source>
</evidence>
<keyword evidence="4" id="KW-0812">Transmembrane</keyword>
<evidence type="ECO:0000256" key="4">
    <source>
        <dbReference type="SAM" id="Phobius"/>
    </source>
</evidence>